<dbReference type="OrthoDB" id="6365676at2759"/>
<keyword evidence="3" id="KW-0677">Repeat</keyword>
<dbReference type="SUPFAM" id="SSF57667">
    <property type="entry name" value="beta-beta-alpha zinc fingers"/>
    <property type="match status" value="2"/>
</dbReference>
<keyword evidence="9" id="KW-0539">Nucleus</keyword>
<reference evidence="15 16" key="1">
    <citation type="submission" date="2020-08" db="EMBL/GenBank/DDBJ databases">
        <title>Aphidius gifuensis genome sequencing and assembly.</title>
        <authorList>
            <person name="Du Z."/>
        </authorList>
    </citation>
    <scope>NUCLEOTIDE SEQUENCE [LARGE SCALE GENOMIC DNA]</scope>
    <source>
        <strain evidence="15">YNYX2018</strain>
        <tissue evidence="15">Adults</tissue>
    </source>
</reference>
<keyword evidence="4 12" id="KW-0863">Zinc-finger</keyword>
<dbReference type="InterPro" id="IPR036236">
    <property type="entry name" value="Znf_C2H2_sf"/>
</dbReference>
<feature type="compositionally biased region" description="Low complexity" evidence="13">
    <location>
        <begin position="98"/>
        <end position="109"/>
    </location>
</feature>
<feature type="domain" description="C2H2-type" evidence="14">
    <location>
        <begin position="412"/>
        <end position="441"/>
    </location>
</feature>
<dbReference type="Proteomes" id="UP000639338">
    <property type="component" value="Unassembled WGS sequence"/>
</dbReference>
<comment type="caution">
    <text evidence="15">The sequence shown here is derived from an EMBL/GenBank/DDBJ whole genome shotgun (WGS) entry which is preliminary data.</text>
</comment>
<evidence type="ECO:0000256" key="2">
    <source>
        <dbReference type="ARBA" id="ARBA00022723"/>
    </source>
</evidence>
<dbReference type="PROSITE" id="PS00028">
    <property type="entry name" value="ZINC_FINGER_C2H2_1"/>
    <property type="match status" value="3"/>
</dbReference>
<organism evidence="15 16">
    <name type="scientific">Aphidius gifuensis</name>
    <name type="common">Parasitoid wasp</name>
    <dbReference type="NCBI Taxonomy" id="684658"/>
    <lineage>
        <taxon>Eukaryota</taxon>
        <taxon>Metazoa</taxon>
        <taxon>Ecdysozoa</taxon>
        <taxon>Arthropoda</taxon>
        <taxon>Hexapoda</taxon>
        <taxon>Insecta</taxon>
        <taxon>Pterygota</taxon>
        <taxon>Neoptera</taxon>
        <taxon>Endopterygota</taxon>
        <taxon>Hymenoptera</taxon>
        <taxon>Apocrita</taxon>
        <taxon>Ichneumonoidea</taxon>
        <taxon>Braconidae</taxon>
        <taxon>Aphidiinae</taxon>
        <taxon>Aphidius</taxon>
    </lineage>
</organism>
<feature type="compositionally biased region" description="Gly residues" evidence="13">
    <location>
        <begin position="110"/>
        <end position="123"/>
    </location>
</feature>
<evidence type="ECO:0000256" key="11">
    <source>
        <dbReference type="ARBA" id="ARBA00038409"/>
    </source>
</evidence>
<dbReference type="PANTHER" id="PTHR23235">
    <property type="entry name" value="KRUEPPEL-LIKE TRANSCRIPTION FACTOR"/>
    <property type="match status" value="1"/>
</dbReference>
<dbReference type="FunFam" id="3.30.160.60:FF:000077">
    <property type="entry name" value="Sp8 transcription factor"/>
    <property type="match status" value="1"/>
</dbReference>
<feature type="domain" description="C2H2-type" evidence="14">
    <location>
        <begin position="382"/>
        <end position="411"/>
    </location>
</feature>
<sequence>MDGKSFIKRRTHPWRLVTRGSTEAFEMLTDMNPAAAGQLYPQLQSMSKSPVHGHVDHPGLRGTPLAMLAAQCNKLSNKSPPPLADAAVGKGFHPWKKSPQSSGSSPQHPGSGGGGGGGGGGCTTTGVTQRPTATSSAGSTGGGYARAPITSCASTAPQYGSDLYFPGTASAQPADPHHHQNSLLGKVEGATLGSVYGRHPYESWPFNTMTGATHGGIKAGDGWWDVHGAATGGWLDVSGTVGVHAQMANYGADYSTSLALAGNHLLSSATSAGHNLLQDTYKSMLPGGPPGFGLHSHHSPGGGGGGGGGGGINGGNGGNVGNNGNGGGAGSPQGGAGGGVSQAPSPRSQRRYTGRATCDCPNCQEAERLGPAGVHLRKKNIHSCHIPGCGKVYGKTSHLKAHLRWHTGERPFVCNWLFCGKRFTRSDELQRHLRTHTGEKRFACPVCNKRFMRSDHLAKHVKTHSSNSSSGASKAKGGAGSSSAESCSDSEDNVSQQSPNSVVPGVPVTPQSANSGQQQLQQQSGQVGLAAVSQGSQDTNVVVTSQVNHHQTTTPMTPMQMQPMTPPPMTPHHPHHPHLPPLMHHPHHHATSVQSHHPHAGMSMH</sequence>
<dbReference type="AlphaFoldDB" id="A0A835CUP2"/>
<dbReference type="PROSITE" id="PS50157">
    <property type="entry name" value="ZINC_FINGER_C2H2_2"/>
    <property type="match status" value="3"/>
</dbReference>
<name>A0A835CUP2_APHGI</name>
<accession>A0A835CUP2</accession>
<keyword evidence="16" id="KW-1185">Reference proteome</keyword>
<keyword evidence="5" id="KW-0862">Zinc</keyword>
<comment type="similarity">
    <text evidence="11">Belongs to the Sp1 C2H2-type zinc-finger protein family.</text>
</comment>
<dbReference type="PANTHER" id="PTHR23235:SF15">
    <property type="entry name" value="SP1, ISOFORM F"/>
    <property type="match status" value="1"/>
</dbReference>
<feature type="region of interest" description="Disordered" evidence="13">
    <location>
        <begin position="281"/>
        <end position="355"/>
    </location>
</feature>
<dbReference type="GO" id="GO:0000978">
    <property type="term" value="F:RNA polymerase II cis-regulatory region sequence-specific DNA binding"/>
    <property type="evidence" value="ECO:0007669"/>
    <property type="project" value="TreeGrafter"/>
</dbReference>
<evidence type="ECO:0000256" key="6">
    <source>
        <dbReference type="ARBA" id="ARBA00023015"/>
    </source>
</evidence>
<dbReference type="GO" id="GO:0008270">
    <property type="term" value="F:zinc ion binding"/>
    <property type="evidence" value="ECO:0007669"/>
    <property type="project" value="UniProtKB-KW"/>
</dbReference>
<feature type="compositionally biased region" description="Gly residues" evidence="13">
    <location>
        <begin position="300"/>
        <end position="340"/>
    </location>
</feature>
<dbReference type="FunFam" id="3.30.160.60:FF:000026">
    <property type="entry name" value="Transcription factor Sp3"/>
    <property type="match status" value="1"/>
</dbReference>
<feature type="region of interest" description="Disordered" evidence="13">
    <location>
        <begin position="568"/>
        <end position="605"/>
    </location>
</feature>
<evidence type="ECO:0000256" key="12">
    <source>
        <dbReference type="PROSITE-ProRule" id="PRU00042"/>
    </source>
</evidence>
<dbReference type="SMART" id="SM00355">
    <property type="entry name" value="ZnF_C2H2"/>
    <property type="match status" value="3"/>
</dbReference>
<feature type="region of interest" description="Disordered" evidence="13">
    <location>
        <begin position="76"/>
        <end position="145"/>
    </location>
</feature>
<evidence type="ECO:0000256" key="8">
    <source>
        <dbReference type="ARBA" id="ARBA00023163"/>
    </source>
</evidence>
<dbReference type="Pfam" id="PF00096">
    <property type="entry name" value="zf-C2H2"/>
    <property type="match status" value="3"/>
</dbReference>
<evidence type="ECO:0000313" key="16">
    <source>
        <dbReference type="Proteomes" id="UP000639338"/>
    </source>
</evidence>
<keyword evidence="2" id="KW-0479">Metal-binding</keyword>
<keyword evidence="7" id="KW-0238">DNA-binding</keyword>
<evidence type="ECO:0000313" key="15">
    <source>
        <dbReference type="EMBL" id="KAF7994533.1"/>
    </source>
</evidence>
<dbReference type="GO" id="GO:0000981">
    <property type="term" value="F:DNA-binding transcription factor activity, RNA polymerase II-specific"/>
    <property type="evidence" value="ECO:0007669"/>
    <property type="project" value="TreeGrafter"/>
</dbReference>
<feature type="compositionally biased region" description="Basic residues" evidence="13">
    <location>
        <begin position="572"/>
        <end position="590"/>
    </location>
</feature>
<evidence type="ECO:0000259" key="14">
    <source>
        <dbReference type="PROSITE" id="PS50157"/>
    </source>
</evidence>
<dbReference type="EMBL" id="JACMRX010000002">
    <property type="protein sequence ID" value="KAF7994533.1"/>
    <property type="molecule type" value="Genomic_DNA"/>
</dbReference>
<evidence type="ECO:0000256" key="7">
    <source>
        <dbReference type="ARBA" id="ARBA00023125"/>
    </source>
</evidence>
<evidence type="ECO:0000256" key="4">
    <source>
        <dbReference type="ARBA" id="ARBA00022771"/>
    </source>
</evidence>
<proteinExistence type="inferred from homology"/>
<dbReference type="GO" id="GO:0005634">
    <property type="term" value="C:nucleus"/>
    <property type="evidence" value="ECO:0007669"/>
    <property type="project" value="UniProtKB-SubCell"/>
</dbReference>
<protein>
    <recommendedName>
        <fullName evidence="14">C2H2-type domain-containing protein</fullName>
    </recommendedName>
</protein>
<dbReference type="FunFam" id="3.30.160.60:FF:000014">
    <property type="entry name" value="Transcription factor Sp3"/>
    <property type="match status" value="1"/>
</dbReference>
<dbReference type="Gene3D" id="3.30.160.60">
    <property type="entry name" value="Classic Zinc Finger"/>
    <property type="match status" value="3"/>
</dbReference>
<comment type="function">
    <text evidence="10">Transcription factor which plays a key role in limb development. Positively regulates FGF8 expression in the apical ectodermal ridge (AER) and contributes to limb outgrowth in embryos.</text>
</comment>
<feature type="compositionally biased region" description="Low complexity" evidence="13">
    <location>
        <begin position="465"/>
        <end position="487"/>
    </location>
</feature>
<feature type="domain" description="C2H2-type" evidence="14">
    <location>
        <begin position="442"/>
        <end position="469"/>
    </location>
</feature>
<gene>
    <name evidence="15" type="ORF">HCN44_004005</name>
</gene>
<keyword evidence="8" id="KW-0804">Transcription</keyword>
<evidence type="ECO:0000256" key="1">
    <source>
        <dbReference type="ARBA" id="ARBA00004123"/>
    </source>
</evidence>
<dbReference type="CDD" id="cd22547">
    <property type="entry name" value="SP6-9-like_N"/>
    <property type="match status" value="1"/>
</dbReference>
<keyword evidence="6" id="KW-0805">Transcription regulation</keyword>
<evidence type="ECO:0000256" key="3">
    <source>
        <dbReference type="ARBA" id="ARBA00022737"/>
    </source>
</evidence>
<evidence type="ECO:0000256" key="5">
    <source>
        <dbReference type="ARBA" id="ARBA00022833"/>
    </source>
</evidence>
<evidence type="ECO:0000256" key="13">
    <source>
        <dbReference type="SAM" id="MobiDB-lite"/>
    </source>
</evidence>
<dbReference type="InterPro" id="IPR013087">
    <property type="entry name" value="Znf_C2H2_type"/>
</dbReference>
<feature type="compositionally biased region" description="Low complexity" evidence="13">
    <location>
        <begin position="511"/>
        <end position="532"/>
    </location>
</feature>
<evidence type="ECO:0000256" key="9">
    <source>
        <dbReference type="ARBA" id="ARBA00023242"/>
    </source>
</evidence>
<feature type="region of interest" description="Disordered" evidence="13">
    <location>
        <begin position="458"/>
        <end position="533"/>
    </location>
</feature>
<comment type="subcellular location">
    <subcellularLocation>
        <location evidence="1">Nucleus</location>
    </subcellularLocation>
</comment>
<evidence type="ECO:0000256" key="10">
    <source>
        <dbReference type="ARBA" id="ARBA00037677"/>
    </source>
</evidence>